<dbReference type="OrthoDB" id="9804207at2"/>
<evidence type="ECO:0000256" key="1">
    <source>
        <dbReference type="ARBA" id="ARBA00007118"/>
    </source>
</evidence>
<dbReference type="InterPro" id="IPR026021">
    <property type="entry name" value="YdjA-like"/>
</dbReference>
<evidence type="ECO:0000256" key="2">
    <source>
        <dbReference type="ARBA" id="ARBA00022630"/>
    </source>
</evidence>
<feature type="domain" description="Nitroreductase" evidence="9">
    <location>
        <begin position="7"/>
        <end position="164"/>
    </location>
</feature>
<comment type="similarity">
    <text evidence="1 7">Belongs to the nitroreductase family.</text>
</comment>
<dbReference type="Gene3D" id="3.40.109.10">
    <property type="entry name" value="NADH Oxidase"/>
    <property type="match status" value="1"/>
</dbReference>
<dbReference type="AlphaFoldDB" id="A0A4U5TU36"/>
<evidence type="ECO:0000256" key="5">
    <source>
        <dbReference type="ARBA" id="ARBA00023002"/>
    </source>
</evidence>
<keyword evidence="4 7" id="KW-0521">NADP</keyword>
<keyword evidence="6 7" id="KW-0520">NAD</keyword>
<dbReference type="EMBL" id="SWMU01000001">
    <property type="protein sequence ID" value="TKS57421.1"/>
    <property type="molecule type" value="Genomic_DNA"/>
</dbReference>
<feature type="binding site" description="in other chain" evidence="8">
    <location>
        <begin position="10"/>
        <end position="12"/>
    </location>
    <ligand>
        <name>FMN</name>
        <dbReference type="ChEBI" id="CHEBI:58210"/>
        <note>ligand shared between dimeric partners</note>
    </ligand>
</feature>
<dbReference type="InterPro" id="IPR029479">
    <property type="entry name" value="Nitroreductase"/>
</dbReference>
<evidence type="ECO:0000313" key="11">
    <source>
        <dbReference type="Proteomes" id="UP000306552"/>
    </source>
</evidence>
<dbReference type="PIRSF" id="PIRSF000232">
    <property type="entry name" value="YdjA"/>
    <property type="match status" value="1"/>
</dbReference>
<dbReference type="CDD" id="cd02135">
    <property type="entry name" value="YdjA-like"/>
    <property type="match status" value="1"/>
</dbReference>
<dbReference type="GO" id="GO:0016491">
    <property type="term" value="F:oxidoreductase activity"/>
    <property type="evidence" value="ECO:0007669"/>
    <property type="project" value="UniProtKB-UniRule"/>
</dbReference>
<protein>
    <recommendedName>
        <fullName evidence="7">Putative NAD(P)H nitroreductase</fullName>
        <ecNumber evidence="7">1.-.-.-</ecNumber>
    </recommendedName>
</protein>
<dbReference type="EC" id="1.-.-.-" evidence="7"/>
<evidence type="ECO:0000313" key="10">
    <source>
        <dbReference type="EMBL" id="TKS57421.1"/>
    </source>
</evidence>
<comment type="caution">
    <text evidence="10">The sequence shown here is derived from an EMBL/GenBank/DDBJ whole genome shotgun (WGS) entry which is preliminary data.</text>
</comment>
<dbReference type="InterPro" id="IPR052530">
    <property type="entry name" value="NAD(P)H_nitroreductase"/>
</dbReference>
<evidence type="ECO:0000256" key="3">
    <source>
        <dbReference type="ARBA" id="ARBA00022643"/>
    </source>
</evidence>
<name>A0A4U5TU36_9FLAO</name>
<dbReference type="SUPFAM" id="SSF55469">
    <property type="entry name" value="FMN-dependent nitroreductase-like"/>
    <property type="match status" value="1"/>
</dbReference>
<keyword evidence="11" id="KW-1185">Reference proteome</keyword>
<organism evidence="10 11">
    <name type="scientific">Mesohalobacter halotolerans</name>
    <dbReference type="NCBI Taxonomy" id="1883405"/>
    <lineage>
        <taxon>Bacteria</taxon>
        <taxon>Pseudomonadati</taxon>
        <taxon>Bacteroidota</taxon>
        <taxon>Flavobacteriia</taxon>
        <taxon>Flavobacteriales</taxon>
        <taxon>Flavobacteriaceae</taxon>
        <taxon>Mesohalobacter</taxon>
    </lineage>
</organism>
<gene>
    <name evidence="10" type="ORF">FCN74_03100</name>
</gene>
<evidence type="ECO:0000256" key="6">
    <source>
        <dbReference type="ARBA" id="ARBA00023027"/>
    </source>
</evidence>
<evidence type="ECO:0000256" key="4">
    <source>
        <dbReference type="ARBA" id="ARBA00022857"/>
    </source>
</evidence>
<sequence length="186" mass="21773">MDLFKAIKQRRSIYPHQFNDKIIADADIKKLLELANWAPTHRKTEPWRFKIISGDFKQKAGKFFKMVYWNNTEKPKTFKAKKILQKFEQSSHVIAVCMQRDPKESVPEWEEIAATAMAVQNMWIASSALNIGMYWSTPSFKESLQDLIPLAEGERCLGFLYCGYFEDEVNLLERQSDISTKVIWKK</sequence>
<dbReference type="PANTHER" id="PTHR43821">
    <property type="entry name" value="NAD(P)H NITROREDUCTASE YDJA-RELATED"/>
    <property type="match status" value="1"/>
</dbReference>
<accession>A0A4U5TU36</accession>
<reference evidence="10 11" key="1">
    <citation type="submission" date="2019-04" db="EMBL/GenBank/DDBJ databases">
        <title>Psychroflexus halotolerans sp. nov., isolated from a marine solar saltern.</title>
        <authorList>
            <person name="Feng X."/>
        </authorList>
    </citation>
    <scope>NUCLEOTIDE SEQUENCE [LARGE SCALE GENOMIC DNA]</scope>
    <source>
        <strain evidence="10 11">WDS2C27</strain>
    </source>
</reference>
<feature type="binding site" description="in other chain" evidence="8">
    <location>
        <begin position="135"/>
        <end position="137"/>
    </location>
    <ligand>
        <name>FMN</name>
        <dbReference type="ChEBI" id="CHEBI:58210"/>
        <note>ligand shared between dimeric partners</note>
    </ligand>
</feature>
<evidence type="ECO:0000256" key="7">
    <source>
        <dbReference type="PIRNR" id="PIRNR000232"/>
    </source>
</evidence>
<dbReference type="InterPro" id="IPR000415">
    <property type="entry name" value="Nitroreductase-like"/>
</dbReference>
<proteinExistence type="inferred from homology"/>
<dbReference type="Proteomes" id="UP000306552">
    <property type="component" value="Unassembled WGS sequence"/>
</dbReference>
<keyword evidence="3 7" id="KW-0288">FMN</keyword>
<keyword evidence="2 7" id="KW-0285">Flavoprotein</keyword>
<dbReference type="PANTHER" id="PTHR43821:SF1">
    <property type="entry name" value="NAD(P)H NITROREDUCTASE YDJA-RELATED"/>
    <property type="match status" value="1"/>
</dbReference>
<dbReference type="Pfam" id="PF00881">
    <property type="entry name" value="Nitroreductase"/>
    <property type="match status" value="1"/>
</dbReference>
<feature type="binding site" evidence="8">
    <location>
        <position position="41"/>
    </location>
    <ligand>
        <name>FMN</name>
        <dbReference type="ChEBI" id="CHEBI:58210"/>
        <note>ligand shared between dimeric partners</note>
    </ligand>
</feature>
<dbReference type="RefSeq" id="WP_138931122.1">
    <property type="nucleotide sequence ID" value="NZ_SWMU01000001.1"/>
</dbReference>
<comment type="cofactor">
    <cofactor evidence="8">
        <name>FMN</name>
        <dbReference type="ChEBI" id="CHEBI:58210"/>
    </cofactor>
    <text evidence="8">Binds 1 FMN per subunit.</text>
</comment>
<keyword evidence="5 7" id="KW-0560">Oxidoreductase</keyword>
<evidence type="ECO:0000259" key="9">
    <source>
        <dbReference type="Pfam" id="PF00881"/>
    </source>
</evidence>
<evidence type="ECO:0000256" key="8">
    <source>
        <dbReference type="PIRSR" id="PIRSR000232-1"/>
    </source>
</evidence>